<evidence type="ECO:0000313" key="2">
    <source>
        <dbReference type="Proteomes" id="UP001556367"/>
    </source>
</evidence>
<proteinExistence type="predicted"/>
<protein>
    <submittedName>
        <fullName evidence="1">Uncharacterized protein</fullName>
    </submittedName>
</protein>
<reference evidence="2" key="1">
    <citation type="submission" date="2024-06" db="EMBL/GenBank/DDBJ databases">
        <title>Multi-omics analyses provide insights into the biosynthesis of the anticancer antibiotic pleurotin in Hohenbuehelia grisea.</title>
        <authorList>
            <person name="Weaver J.A."/>
            <person name="Alberti F."/>
        </authorList>
    </citation>
    <scope>NUCLEOTIDE SEQUENCE [LARGE SCALE GENOMIC DNA]</scope>
    <source>
        <strain evidence="2">T-177</strain>
    </source>
</reference>
<gene>
    <name evidence="1" type="ORF">HGRIS_001051</name>
</gene>
<dbReference type="Proteomes" id="UP001556367">
    <property type="component" value="Unassembled WGS sequence"/>
</dbReference>
<sequence length="172" mass="19001">MTQDREDGVRMLHLQLPPISQHNIQTLSSQTETSTSLRFTPISAASAQNFLCEPLSPKTWSTTVRPSINWSPAPDSGTSTLWNHSSDDWSSTARASQFECGPLDSPFQTFHSPSEDPQLSLPSPHISIAATSPQLSPQAARMSRFARNDVTLKNLRDGRLSPTNLMLQRLSE</sequence>
<evidence type="ECO:0000313" key="1">
    <source>
        <dbReference type="EMBL" id="KAL0957237.1"/>
    </source>
</evidence>
<keyword evidence="2" id="KW-1185">Reference proteome</keyword>
<dbReference type="EMBL" id="JASNQZ010000005">
    <property type="protein sequence ID" value="KAL0957237.1"/>
    <property type="molecule type" value="Genomic_DNA"/>
</dbReference>
<name>A0ABR3JNB8_9AGAR</name>
<organism evidence="1 2">
    <name type="scientific">Hohenbuehelia grisea</name>
    <dbReference type="NCBI Taxonomy" id="104357"/>
    <lineage>
        <taxon>Eukaryota</taxon>
        <taxon>Fungi</taxon>
        <taxon>Dikarya</taxon>
        <taxon>Basidiomycota</taxon>
        <taxon>Agaricomycotina</taxon>
        <taxon>Agaricomycetes</taxon>
        <taxon>Agaricomycetidae</taxon>
        <taxon>Agaricales</taxon>
        <taxon>Pleurotineae</taxon>
        <taxon>Pleurotaceae</taxon>
        <taxon>Hohenbuehelia</taxon>
    </lineage>
</organism>
<accession>A0ABR3JNB8</accession>
<comment type="caution">
    <text evidence="1">The sequence shown here is derived from an EMBL/GenBank/DDBJ whole genome shotgun (WGS) entry which is preliminary data.</text>
</comment>